<dbReference type="Proteomes" id="UP000805193">
    <property type="component" value="Unassembled WGS sequence"/>
</dbReference>
<comment type="caution">
    <text evidence="1">The sequence shown here is derived from an EMBL/GenBank/DDBJ whole genome shotgun (WGS) entry which is preliminary data.</text>
</comment>
<proteinExistence type="predicted"/>
<evidence type="ECO:0000313" key="1">
    <source>
        <dbReference type="EMBL" id="KAG0428760.1"/>
    </source>
</evidence>
<reference evidence="1 2" key="1">
    <citation type="journal article" date="2020" name="Cell">
        <title>Large-Scale Comparative Analyses of Tick Genomes Elucidate Their Genetic Diversity and Vector Capacities.</title>
        <authorList>
            <consortium name="Tick Genome and Microbiome Consortium (TIGMIC)"/>
            <person name="Jia N."/>
            <person name="Wang J."/>
            <person name="Shi W."/>
            <person name="Du L."/>
            <person name="Sun Y."/>
            <person name="Zhan W."/>
            <person name="Jiang J.F."/>
            <person name="Wang Q."/>
            <person name="Zhang B."/>
            <person name="Ji P."/>
            <person name="Bell-Sakyi L."/>
            <person name="Cui X.M."/>
            <person name="Yuan T.T."/>
            <person name="Jiang B.G."/>
            <person name="Yang W.F."/>
            <person name="Lam T.T."/>
            <person name="Chang Q.C."/>
            <person name="Ding S.J."/>
            <person name="Wang X.J."/>
            <person name="Zhu J.G."/>
            <person name="Ruan X.D."/>
            <person name="Zhao L."/>
            <person name="Wei J.T."/>
            <person name="Ye R.Z."/>
            <person name="Que T.C."/>
            <person name="Du C.H."/>
            <person name="Zhou Y.H."/>
            <person name="Cheng J.X."/>
            <person name="Dai P.F."/>
            <person name="Guo W.B."/>
            <person name="Han X.H."/>
            <person name="Huang E.J."/>
            <person name="Li L.F."/>
            <person name="Wei W."/>
            <person name="Gao Y.C."/>
            <person name="Liu J.Z."/>
            <person name="Shao H.Z."/>
            <person name="Wang X."/>
            <person name="Wang C.C."/>
            <person name="Yang T.C."/>
            <person name="Huo Q.B."/>
            <person name="Li W."/>
            <person name="Chen H.Y."/>
            <person name="Chen S.E."/>
            <person name="Zhou L.G."/>
            <person name="Ni X.B."/>
            <person name="Tian J.H."/>
            <person name="Sheng Y."/>
            <person name="Liu T."/>
            <person name="Pan Y.S."/>
            <person name="Xia L.Y."/>
            <person name="Li J."/>
            <person name="Zhao F."/>
            <person name="Cao W.C."/>
        </authorList>
    </citation>
    <scope>NUCLEOTIDE SEQUENCE [LARGE SCALE GENOMIC DNA]</scope>
    <source>
        <strain evidence="1">Iper-2018</strain>
    </source>
</reference>
<sequence length="1432" mass="158345">MEKRPACGVGSSSGIPKIMVFRPTLAEMNDFSQYLEHMESQGAHKAGLAKIIPPREWIPRKSGYEDIHMMIPSPISQVVTGGQGLYQQYNIQKKAMTVKDFKRLAESDRYRTPVHFDYEDLERKYWKNVAYNPPIYGADVSGSLYDPGVKIEGVNTAYLYFGMWKTTFAWHTEDMDLYSINYLHFGAPKSWYCIPPEHGRRLERLAAGFFHTTAQECSAFLRHKMTVISPQILRQYSIPFNKITQEPGEFMITFPYGYHAGFNHGFNCAESTNFALPRWVEYGKRASQCMCRQDCVKISMDVFVKKLQPEKYELWLAGKDVGSHPEDPTRVSAAPPPTYLEMAMLARMVKPKSKRHPVAPAGECPAEEDGDTDGTEIYDPEESSEDRAPKRKRQAKVPAQPRRPRAAGAGRAPNALKKPPRKPRSQAKPKPVREKERPMQMYMHYVVRALGLVCPTCRSRRSGGSDKLPTPTSLEQVHAEVALAGSLGAREVSTREPARDTFACTSLRLVVELESTTTIASAPCTWGTQSMAPSRINGEALRYPAHAPSANTPLVLLGIFLQSTIFKAPVPRSAFRLASRLRSCVVALVPSLLGTSAWNTSPTVAYIYRVQKVLSQFLPNVAPPLVTTLPMSQQRSFSGLKIHGSVSIWELGRPDSNTCIMFCFKTCAVNRRYILVRDTPSFVRSCVGTWGSPRIHGRNDTPETAGEVGRQAASLQELSVVVEPLDAAPGLALLAAPPVVTPAPSPLSDTVLRLEQRLEEQPPARVRGHCRSAQLFGLGRGRFLDKERGADDVAETAAGGLSSIFCSLFWVAAWPRQQSAAVQALSPSPPKPEEEPWVPESPVKSVGEPWTLDSPAKVVVGQPWALETPLECPLNLSTPARTLLQETPEVAEEVLPTEVNVGRRLCMGTAVRRQPLHPAPKRPRAPQTGSGADSDDGLGAREPGVAAWASPYMDLWSFRPTSLYAERQFNRYCSTLEPHCALCILFRPLKYSLESAPREPPQVPESSAVWMPALCLANGAVDPGNLRGLPEMSEVASSPLLVCSECSVCVHAHCYGVAQSMSTTEPWKCDRCVQLAASVDCCLCSLRGGALKQTVEGRWAHLLCALLVPEVHVGEGPTRSPVDVRHITPQRARLRCWYCHKLRDLLGRPSETGACIQCTSGRCTTAFHVTCAHAAGVSFETYDWPLPVFVTCTKHANSPNQKRVQAEELPPVAVGSRVVAKHKNGRYYWGRVRGTHSQDLYSVDFEDHSSSNNLLPEDIVSRDCVLLGPPSPGELVSVRWTDGKLYQSVFKSCTSTTLYAVVFEDESERNFKREAIYAEGEELPKRVKSRLSSATEGQHTDLFKELPVEGRRKRVGTARYHTDDIVLLWRKPPPTSKELALQGEREKITYPRPKMQRARHSGIQGSWGSQELGASGEPGELCADGGGGDRPN</sequence>
<dbReference type="EMBL" id="JABSTQ010009486">
    <property type="protein sequence ID" value="KAG0428760.1"/>
    <property type="molecule type" value="Genomic_DNA"/>
</dbReference>
<gene>
    <name evidence="1" type="ORF">HPB47_024275</name>
</gene>
<accession>A0AC60Q7Q0</accession>
<organism evidence="1 2">
    <name type="scientific">Ixodes persulcatus</name>
    <name type="common">Taiga tick</name>
    <dbReference type="NCBI Taxonomy" id="34615"/>
    <lineage>
        <taxon>Eukaryota</taxon>
        <taxon>Metazoa</taxon>
        <taxon>Ecdysozoa</taxon>
        <taxon>Arthropoda</taxon>
        <taxon>Chelicerata</taxon>
        <taxon>Arachnida</taxon>
        <taxon>Acari</taxon>
        <taxon>Parasitiformes</taxon>
        <taxon>Ixodida</taxon>
        <taxon>Ixodoidea</taxon>
        <taxon>Ixodidae</taxon>
        <taxon>Ixodinae</taxon>
        <taxon>Ixodes</taxon>
    </lineage>
</organism>
<keyword evidence="2" id="KW-1185">Reference proteome</keyword>
<protein>
    <submittedName>
        <fullName evidence="1">Uncharacterized protein</fullName>
    </submittedName>
</protein>
<name>A0AC60Q7Q0_IXOPE</name>
<evidence type="ECO:0000313" key="2">
    <source>
        <dbReference type="Proteomes" id="UP000805193"/>
    </source>
</evidence>